<dbReference type="Proteomes" id="UP000002812">
    <property type="component" value="Unassembled WGS sequence"/>
</dbReference>
<accession>I8AAK1</accession>
<dbReference type="EMBL" id="AKHY01000089">
    <property type="protein sequence ID" value="EIT82004.1"/>
    <property type="molecule type" value="Genomic_DNA"/>
</dbReference>
<evidence type="ECO:0000313" key="3">
    <source>
        <dbReference type="Proteomes" id="UP000002812"/>
    </source>
</evidence>
<name>I8AAK1_ASPO3</name>
<evidence type="ECO:0000256" key="1">
    <source>
        <dbReference type="SAM" id="SignalP"/>
    </source>
</evidence>
<reference evidence="3" key="2">
    <citation type="submission" date="2012-06" db="EMBL/GenBank/DDBJ databases">
        <title>Comparative genomic analyses of Aspergillus oryzae 3.042 and A. oryzae RIB40 for soy-sauce fermentation.</title>
        <authorList>
            <person name="Zhao G."/>
            <person name="Hou L."/>
            <person name="Wang C."/>
            <person name="Cao X."/>
        </authorList>
    </citation>
    <scope>NUCLEOTIDE SEQUENCE [LARGE SCALE GENOMIC DNA]</scope>
    <source>
        <strain evidence="3">3.042</strain>
    </source>
</reference>
<sequence>MALIMSLTLSAFVKAAAARIGNPHPAKWKEGKLSGPPAGCVSMVLERGEKKKSVDIGNDSGTVRYRKFASHMGNDNATCGESNGETNPVHPACRPSRVRVRMQINLQIKVRIAVCLIVGLDTILRSTCG</sequence>
<gene>
    <name evidence="2" type="ORF">Ao3042_00825</name>
</gene>
<feature type="signal peptide" evidence="1">
    <location>
        <begin position="1"/>
        <end position="17"/>
    </location>
</feature>
<organism evidence="2 3">
    <name type="scientific">Aspergillus oryzae (strain 3.042)</name>
    <name type="common">Yellow koji mold</name>
    <dbReference type="NCBI Taxonomy" id="1160506"/>
    <lineage>
        <taxon>Eukaryota</taxon>
        <taxon>Fungi</taxon>
        <taxon>Dikarya</taxon>
        <taxon>Ascomycota</taxon>
        <taxon>Pezizomycotina</taxon>
        <taxon>Eurotiomycetes</taxon>
        <taxon>Eurotiomycetidae</taxon>
        <taxon>Eurotiales</taxon>
        <taxon>Aspergillaceae</taxon>
        <taxon>Aspergillus</taxon>
        <taxon>Aspergillus subgen. Circumdati</taxon>
    </lineage>
</organism>
<dbReference type="AlphaFoldDB" id="I8AAK1"/>
<dbReference type="HOGENOM" id="CLU_160120_0_0_1"/>
<protein>
    <submittedName>
        <fullName evidence="2">Uncharacterized protein</fullName>
    </submittedName>
</protein>
<comment type="caution">
    <text evidence="2">The sequence shown here is derived from an EMBL/GenBank/DDBJ whole genome shotgun (WGS) entry which is preliminary data.</text>
</comment>
<keyword evidence="1" id="KW-0732">Signal</keyword>
<proteinExistence type="predicted"/>
<evidence type="ECO:0000313" key="2">
    <source>
        <dbReference type="EMBL" id="EIT82004.1"/>
    </source>
</evidence>
<feature type="chain" id="PRO_5003713125" evidence="1">
    <location>
        <begin position="18"/>
        <end position="129"/>
    </location>
</feature>
<reference evidence="2 3" key="1">
    <citation type="journal article" date="2012" name="Eukaryot. Cell">
        <title>Draft genome sequence of Aspergillus oryzae strain 3.042.</title>
        <authorList>
            <person name="Zhao G."/>
            <person name="Yao Y."/>
            <person name="Qi W."/>
            <person name="Wang C."/>
            <person name="Hou L."/>
            <person name="Zeng B."/>
            <person name="Cao X."/>
        </authorList>
    </citation>
    <scope>NUCLEOTIDE SEQUENCE [LARGE SCALE GENOMIC DNA]</scope>
    <source>
        <strain evidence="2 3">3.042</strain>
    </source>
</reference>